<dbReference type="Gene3D" id="2.120.10.10">
    <property type="match status" value="1"/>
</dbReference>
<dbReference type="SUPFAM" id="SSF50939">
    <property type="entry name" value="Sialidases"/>
    <property type="match status" value="1"/>
</dbReference>
<feature type="signal peptide" evidence="1">
    <location>
        <begin position="1"/>
        <end position="29"/>
    </location>
</feature>
<evidence type="ECO:0000256" key="1">
    <source>
        <dbReference type="SAM" id="SignalP"/>
    </source>
</evidence>
<dbReference type="EMBL" id="JABMCG010000121">
    <property type="protein sequence ID" value="NUU29202.1"/>
    <property type="molecule type" value="Genomic_DNA"/>
</dbReference>
<dbReference type="SUPFAM" id="SSF50370">
    <property type="entry name" value="Ricin B-like lectins"/>
    <property type="match status" value="1"/>
</dbReference>
<proteinExistence type="predicted"/>
<gene>
    <name evidence="2" type="ORF">HP467_13980</name>
</gene>
<dbReference type="Proteomes" id="UP000539146">
    <property type="component" value="Unassembled WGS sequence"/>
</dbReference>
<dbReference type="InterPro" id="IPR036278">
    <property type="entry name" value="Sialidase_sf"/>
</dbReference>
<dbReference type="Gene3D" id="2.80.10.50">
    <property type="match status" value="1"/>
</dbReference>
<dbReference type="CDD" id="cd00161">
    <property type="entry name" value="beta-trefoil_Ricin-like"/>
    <property type="match status" value="1"/>
</dbReference>
<evidence type="ECO:0000313" key="3">
    <source>
        <dbReference type="Proteomes" id="UP000539146"/>
    </source>
</evidence>
<name>A0A850E0E5_9MICO</name>
<evidence type="ECO:0000313" key="2">
    <source>
        <dbReference type="EMBL" id="NUU29202.1"/>
    </source>
</evidence>
<dbReference type="AlphaFoldDB" id="A0A850E0E5"/>
<keyword evidence="1" id="KW-0732">Signal</keyword>
<accession>A0A850E0E5</accession>
<protein>
    <submittedName>
        <fullName evidence="2">RICIN domain-containing protein</fullName>
    </submittedName>
</protein>
<reference evidence="2 3" key="1">
    <citation type="submission" date="2020-05" db="EMBL/GenBank/DDBJ databases">
        <title>Genome Sequencing of Type Strains.</title>
        <authorList>
            <person name="Lemaire J.F."/>
            <person name="Inderbitzin P."/>
            <person name="Gregorio O.A."/>
            <person name="Collins S.B."/>
            <person name="Wespe N."/>
            <person name="Knight-Connoni V."/>
        </authorList>
    </citation>
    <scope>NUCLEOTIDE SEQUENCE [LARGE SCALE GENOMIC DNA]</scope>
    <source>
        <strain evidence="2 3">DSM 20512</strain>
    </source>
</reference>
<feature type="chain" id="PRO_5038757154" evidence="1">
    <location>
        <begin position="30"/>
        <end position="609"/>
    </location>
</feature>
<organism evidence="2 3">
    <name type="scientific">Curtobacterium citreum</name>
    <dbReference type="NCBI Taxonomy" id="2036"/>
    <lineage>
        <taxon>Bacteria</taxon>
        <taxon>Bacillati</taxon>
        <taxon>Actinomycetota</taxon>
        <taxon>Actinomycetes</taxon>
        <taxon>Micrococcales</taxon>
        <taxon>Microbacteriaceae</taxon>
        <taxon>Curtobacterium</taxon>
    </lineage>
</organism>
<dbReference type="PANTHER" id="PTHR38792:SF3">
    <property type="entry name" value="BNR_ASP-BOX REPEAT DOMAIN PROTEIN (AFU_ORTHOLOGUE AFUA_7G06430)-RELATED"/>
    <property type="match status" value="1"/>
</dbReference>
<comment type="caution">
    <text evidence="2">The sequence shown here is derived from an EMBL/GenBank/DDBJ whole genome shotgun (WGS) entry which is preliminary data.</text>
</comment>
<dbReference type="PANTHER" id="PTHR38792">
    <property type="entry name" value="BNR/ASP-BOX REPEAT DOMAIN PROTEIN (AFU_ORTHOLOGUE AFUA_7G06430)-RELATED"/>
    <property type="match status" value="1"/>
</dbReference>
<sequence>MRARSTTRVIGTLAVAAALITGTALSAQAYQPTAGTMYQLPGNANCLKGTGNCVVYPKAAQLPSGRLVASFENSQVPSSGTAIGQTLPIYKSDDDGTSWQSLGSLQAPAYMSSDPSVAKYTSNWTNPYLYVLPQNVGNLAKGTLMLASVVSGQDDYYTDQKAANSNWTPTNDGDRQDVAIALYSSTDSGATWSFQNIITTGGWQGGSAGAIGQNIAKANTTKQVDPVWEPYLMVYNNQLVAYYSDENDYTSVNSSTGVPTLDPSNQSATDSHGQILAHRTWDGTSNAWSAPVADVTGNTVDMGGGKTEIGGGRPGMANVVPTTDGKWMLTYEYFGGGDGIHYKIANSPLAFWSTGGTGGSNITSLPVTSGSNALDTGGNPVLIRLGDGRLAYNSGGSGDIWVNTSGSSTGAWTQEHTTFPSGYSRNLTYDSATGRVVILRAAWSGAGAGGAITYGEVDLGNSAGTYYRITNKATGQVIGTGGNVTDADIGNSNTPDVRLEAAGSASNAATELWRVQTKSDGTVVLLNKASGRSASIWTGNAIQGQKIGSWVDNTASGPFRMVTKSNGLVYFQSVQSPTLYLTGSSAGAGLTLQPSDNGAGSQDWTLTAQ</sequence>
<dbReference type="InterPro" id="IPR035992">
    <property type="entry name" value="Ricin_B-like_lectins"/>
</dbReference>